<comment type="caution">
    <text evidence="1">The sequence shown here is derived from an EMBL/GenBank/DDBJ whole genome shotgun (WGS) entry which is preliminary data.</text>
</comment>
<reference evidence="1 2" key="1">
    <citation type="journal article" date="2023" name="Mol. Phylogenet. Evol.">
        <title>Genome-scale phylogeny and comparative genomics of the fungal order Sordariales.</title>
        <authorList>
            <person name="Hensen N."/>
            <person name="Bonometti L."/>
            <person name="Westerberg I."/>
            <person name="Brannstrom I.O."/>
            <person name="Guillou S."/>
            <person name="Cros-Aarteil S."/>
            <person name="Calhoun S."/>
            <person name="Haridas S."/>
            <person name="Kuo A."/>
            <person name="Mondo S."/>
            <person name="Pangilinan J."/>
            <person name="Riley R."/>
            <person name="LaButti K."/>
            <person name="Andreopoulos B."/>
            <person name="Lipzen A."/>
            <person name="Chen C."/>
            <person name="Yan M."/>
            <person name="Daum C."/>
            <person name="Ng V."/>
            <person name="Clum A."/>
            <person name="Steindorff A."/>
            <person name="Ohm R.A."/>
            <person name="Martin F."/>
            <person name="Silar P."/>
            <person name="Natvig D.O."/>
            <person name="Lalanne C."/>
            <person name="Gautier V."/>
            <person name="Ament-Velasquez S.L."/>
            <person name="Kruys A."/>
            <person name="Hutchinson M.I."/>
            <person name="Powell A.J."/>
            <person name="Barry K."/>
            <person name="Miller A.N."/>
            <person name="Grigoriev I.V."/>
            <person name="Debuchy R."/>
            <person name="Gladieux P."/>
            <person name="Hiltunen Thoren M."/>
            <person name="Johannesson H."/>
        </authorList>
    </citation>
    <scope>NUCLEOTIDE SEQUENCE [LARGE SCALE GENOMIC DNA]</scope>
    <source>
        <strain evidence="1 2">FGSC 10403</strain>
    </source>
</reference>
<evidence type="ECO:0000313" key="1">
    <source>
        <dbReference type="EMBL" id="KAK3486443.1"/>
    </source>
</evidence>
<dbReference type="Proteomes" id="UP001285908">
    <property type="component" value="Unassembled WGS sequence"/>
</dbReference>
<protein>
    <submittedName>
        <fullName evidence="1">Uncharacterized protein</fullName>
    </submittedName>
</protein>
<organism evidence="1 2">
    <name type="scientific">Neurospora hispaniola</name>
    <dbReference type="NCBI Taxonomy" id="588809"/>
    <lineage>
        <taxon>Eukaryota</taxon>
        <taxon>Fungi</taxon>
        <taxon>Dikarya</taxon>
        <taxon>Ascomycota</taxon>
        <taxon>Pezizomycotina</taxon>
        <taxon>Sordariomycetes</taxon>
        <taxon>Sordariomycetidae</taxon>
        <taxon>Sordariales</taxon>
        <taxon>Sordariaceae</taxon>
        <taxon>Neurospora</taxon>
    </lineage>
</organism>
<name>A0AAJ0I032_9PEZI</name>
<dbReference type="GeneID" id="87873084"/>
<feature type="non-terminal residue" evidence="1">
    <location>
        <position position="1"/>
    </location>
</feature>
<dbReference type="EMBL" id="JAULSX010000008">
    <property type="protein sequence ID" value="KAK3486443.1"/>
    <property type="molecule type" value="Genomic_DNA"/>
</dbReference>
<gene>
    <name evidence="1" type="ORF">B0T23DRAFT_324831</name>
</gene>
<evidence type="ECO:0000313" key="2">
    <source>
        <dbReference type="Proteomes" id="UP001285908"/>
    </source>
</evidence>
<proteinExistence type="predicted"/>
<sequence>ALRIYSKRNNVRVYNIEYIKVLNELYLMFPIAYEGVSTKDVDIMEVNNL</sequence>
<dbReference type="RefSeq" id="XP_062689000.1">
    <property type="nucleotide sequence ID" value="XM_062835462.1"/>
</dbReference>
<accession>A0AAJ0I032</accession>
<keyword evidence="2" id="KW-1185">Reference proteome</keyword>
<dbReference type="AlphaFoldDB" id="A0AAJ0I032"/>